<dbReference type="EMBL" id="JACJID010000003">
    <property type="protein sequence ID" value="MBA8927499.1"/>
    <property type="molecule type" value="Genomic_DNA"/>
</dbReference>
<dbReference type="PANTHER" id="PTHR36221">
    <property type="entry name" value="DUF742 DOMAIN-CONTAINING PROTEIN"/>
    <property type="match status" value="1"/>
</dbReference>
<reference evidence="1 2" key="1">
    <citation type="submission" date="2020-08" db="EMBL/GenBank/DDBJ databases">
        <title>Genomic Encyclopedia of Archaeal and Bacterial Type Strains, Phase II (KMG-II): from individual species to whole genera.</title>
        <authorList>
            <person name="Goeker M."/>
        </authorList>
    </citation>
    <scope>NUCLEOTIDE SEQUENCE [LARGE SCALE GENOMIC DNA]</scope>
    <source>
        <strain evidence="1 2">DSM 43850</strain>
    </source>
</reference>
<organism evidence="1 2">
    <name type="scientific">Kutzneria viridogrisea</name>
    <dbReference type="NCBI Taxonomy" id="47990"/>
    <lineage>
        <taxon>Bacteria</taxon>
        <taxon>Bacillati</taxon>
        <taxon>Actinomycetota</taxon>
        <taxon>Actinomycetes</taxon>
        <taxon>Pseudonocardiales</taxon>
        <taxon>Pseudonocardiaceae</taxon>
        <taxon>Kutzneria</taxon>
    </lineage>
</organism>
<keyword evidence="2" id="KW-1185">Reference proteome</keyword>
<proteinExistence type="predicted"/>
<dbReference type="InterPro" id="IPR007995">
    <property type="entry name" value="DUF742"/>
</dbReference>
<protein>
    <recommendedName>
        <fullName evidence="3">DUF742 domain-containing protein</fullName>
    </recommendedName>
</protein>
<gene>
    <name evidence="1" type="ORF">BC739_004705</name>
</gene>
<evidence type="ECO:0000313" key="2">
    <source>
        <dbReference type="Proteomes" id="UP000517916"/>
    </source>
</evidence>
<dbReference type="Pfam" id="PF05331">
    <property type="entry name" value="DUF742"/>
    <property type="match status" value="1"/>
</dbReference>
<dbReference type="PANTHER" id="PTHR36221:SF1">
    <property type="entry name" value="DUF742 DOMAIN-CONTAINING PROTEIN"/>
    <property type="match status" value="1"/>
</dbReference>
<dbReference type="Proteomes" id="UP000517916">
    <property type="component" value="Unassembled WGS sequence"/>
</dbReference>
<dbReference type="RefSeq" id="WP_025355342.1">
    <property type="nucleotide sequence ID" value="NZ_BAAABQ010000056.1"/>
</dbReference>
<accession>A0ABR6BKS3</accession>
<sequence>MRDHTAPRLPDPRMIPVSQANSWFGTEPAGLPAEPASSAETRADEVLVRPFIMTGGRTTPLADDLRIETLVVATPASLSAPLRFEQRTVVQLCQRPHSLAEIGAALGVPLGVVRVLVGDLVSAGHVAVRESSADQLPVSVIERIRDLVRAL</sequence>
<evidence type="ECO:0008006" key="3">
    <source>
        <dbReference type="Google" id="ProtNLM"/>
    </source>
</evidence>
<evidence type="ECO:0000313" key="1">
    <source>
        <dbReference type="EMBL" id="MBA8927499.1"/>
    </source>
</evidence>
<name>A0ABR6BKS3_9PSEU</name>
<comment type="caution">
    <text evidence="1">The sequence shown here is derived from an EMBL/GenBank/DDBJ whole genome shotgun (WGS) entry which is preliminary data.</text>
</comment>